<organism evidence="1 2">
    <name type="scientific">Biomphalaria pfeifferi</name>
    <name type="common">Bloodfluke planorb</name>
    <name type="synonym">Freshwater snail</name>
    <dbReference type="NCBI Taxonomy" id="112525"/>
    <lineage>
        <taxon>Eukaryota</taxon>
        <taxon>Metazoa</taxon>
        <taxon>Spiralia</taxon>
        <taxon>Lophotrochozoa</taxon>
        <taxon>Mollusca</taxon>
        <taxon>Gastropoda</taxon>
        <taxon>Heterobranchia</taxon>
        <taxon>Euthyneura</taxon>
        <taxon>Panpulmonata</taxon>
        <taxon>Hygrophila</taxon>
        <taxon>Lymnaeoidea</taxon>
        <taxon>Planorbidae</taxon>
        <taxon>Biomphalaria</taxon>
    </lineage>
</organism>
<dbReference type="Proteomes" id="UP001233172">
    <property type="component" value="Unassembled WGS sequence"/>
</dbReference>
<name>A0AAD8BJR5_BIOPF</name>
<keyword evidence="2" id="KW-1185">Reference proteome</keyword>
<dbReference type="AlphaFoldDB" id="A0AAD8BJR5"/>
<proteinExistence type="predicted"/>
<evidence type="ECO:0000313" key="2">
    <source>
        <dbReference type="Proteomes" id="UP001233172"/>
    </source>
</evidence>
<feature type="non-terminal residue" evidence="1">
    <location>
        <position position="1"/>
    </location>
</feature>
<accession>A0AAD8BJR5</accession>
<feature type="non-terminal residue" evidence="1">
    <location>
        <position position="50"/>
    </location>
</feature>
<protein>
    <submittedName>
        <fullName evidence="1">Uncharacterized protein</fullName>
    </submittedName>
</protein>
<reference evidence="1" key="2">
    <citation type="submission" date="2023-04" db="EMBL/GenBank/DDBJ databases">
        <authorList>
            <person name="Bu L."/>
            <person name="Lu L."/>
            <person name="Laidemitt M.R."/>
            <person name="Zhang S.M."/>
            <person name="Mutuku M."/>
            <person name="Mkoji G."/>
            <person name="Steinauer M."/>
            <person name="Loker E.S."/>
        </authorList>
    </citation>
    <scope>NUCLEOTIDE SEQUENCE</scope>
    <source>
        <strain evidence="1">KasaAsao</strain>
        <tissue evidence="1">Whole Snail</tissue>
    </source>
</reference>
<evidence type="ECO:0000313" key="1">
    <source>
        <dbReference type="EMBL" id="KAK0055621.1"/>
    </source>
</evidence>
<gene>
    <name evidence="1" type="ORF">Bpfe_014896</name>
</gene>
<comment type="caution">
    <text evidence="1">The sequence shown here is derived from an EMBL/GenBank/DDBJ whole genome shotgun (WGS) entry which is preliminary data.</text>
</comment>
<sequence>SQHSTPPPIPRHSTIRWLQALLPVYFTLFDTNLDGKLTGFDVSPLGVLIP</sequence>
<reference evidence="1" key="1">
    <citation type="journal article" date="2023" name="PLoS Negl. Trop. Dis.">
        <title>A genome sequence for Biomphalaria pfeifferi, the major vector snail for the human-infecting parasite Schistosoma mansoni.</title>
        <authorList>
            <person name="Bu L."/>
            <person name="Lu L."/>
            <person name="Laidemitt M.R."/>
            <person name="Zhang S.M."/>
            <person name="Mutuku M."/>
            <person name="Mkoji G."/>
            <person name="Steinauer M."/>
            <person name="Loker E.S."/>
        </authorList>
    </citation>
    <scope>NUCLEOTIDE SEQUENCE</scope>
    <source>
        <strain evidence="1">KasaAsao</strain>
    </source>
</reference>
<dbReference type="EMBL" id="JASAOG010000068">
    <property type="protein sequence ID" value="KAK0055621.1"/>
    <property type="molecule type" value="Genomic_DNA"/>
</dbReference>